<feature type="domain" description="Transcriptional repressor PaaX-like N-terminal" evidence="1">
    <location>
        <begin position="39"/>
        <end position="107"/>
    </location>
</feature>
<dbReference type="Pfam" id="PF07848">
    <property type="entry name" value="PaaX"/>
    <property type="match status" value="1"/>
</dbReference>
<feature type="domain" description="Transcriptional repressor PaaX-like C-terminal" evidence="2">
    <location>
        <begin position="196"/>
        <end position="284"/>
    </location>
</feature>
<dbReference type="InterPro" id="IPR036388">
    <property type="entry name" value="WH-like_DNA-bd_sf"/>
</dbReference>
<name>A0A7X5F1D2_9HYPH</name>
<dbReference type="AlphaFoldDB" id="A0A7X5F1D2"/>
<dbReference type="GO" id="GO:0006351">
    <property type="term" value="P:DNA-templated transcription"/>
    <property type="evidence" value="ECO:0007669"/>
    <property type="project" value="InterPro"/>
</dbReference>
<dbReference type="RefSeq" id="WP_161708190.1">
    <property type="nucleotide sequence ID" value="NZ_JAABLQ010000001.1"/>
</dbReference>
<dbReference type="Gene3D" id="1.20.58.1460">
    <property type="match status" value="1"/>
</dbReference>
<dbReference type="PIRSF" id="PIRSF020623">
    <property type="entry name" value="PaaX"/>
    <property type="match status" value="1"/>
</dbReference>
<dbReference type="InterPro" id="IPR012906">
    <property type="entry name" value="PaaX-like_N"/>
</dbReference>
<reference evidence="4" key="1">
    <citation type="submission" date="2020-01" db="EMBL/GenBank/DDBJ databases">
        <authorList>
            <person name="Fang Y."/>
            <person name="Sun R."/>
            <person name="Nie L."/>
            <person name="He J."/>
            <person name="Hao L."/>
            <person name="Wang L."/>
            <person name="Su S."/>
            <person name="Lv E."/>
            <person name="Zhang Z."/>
            <person name="Xie R."/>
            <person name="Liu H."/>
        </authorList>
    </citation>
    <scope>NUCLEOTIDE SEQUENCE [LARGE SCALE GENOMIC DNA]</scope>
    <source>
        <strain evidence="4">XCT-53</strain>
    </source>
</reference>
<dbReference type="Gene3D" id="1.10.10.10">
    <property type="entry name" value="Winged helix-like DNA-binding domain superfamily/Winged helix DNA-binding domain"/>
    <property type="match status" value="1"/>
</dbReference>
<accession>A0A7X5F1D2</accession>
<keyword evidence="4" id="KW-1185">Reference proteome</keyword>
<comment type="caution">
    <text evidence="3">The sequence shown here is derived from an EMBL/GenBank/DDBJ whole genome shotgun (WGS) entry which is preliminary data.</text>
</comment>
<sequence length="311" mass="32036">MPDQSATDEAGERAAPRTGGAADAVAALVDAFAARRPLRAGAFIVTLYGDVVVPRGGSLWVGHVIEACARVGISETLVRTAASRLVAAGRLEGTRVGRLGYYGLTAAAHEEFAAAADRLYALPRDGSGPATFTLALQAGSAAGEPPDRASGFVPLAPGVALAAGHRPVPAGWAGLTAASDDLQGHDSLRAAVRQVWALDDLEAGYAAFIDRFSRLSDLLAAGDRLADGLTALSARLLLVHGFRALALRDPDLPPAALPQDWAGDRARRLFARLYLALSPAADAQVSSFTGLEGALEAVTPGVRARHARLGG</sequence>
<organism evidence="3 4">
    <name type="scientific">Pannonibacter tanglangensis</name>
    <dbReference type="NCBI Taxonomy" id="2750084"/>
    <lineage>
        <taxon>Bacteria</taxon>
        <taxon>Pseudomonadati</taxon>
        <taxon>Pseudomonadota</taxon>
        <taxon>Alphaproteobacteria</taxon>
        <taxon>Hyphomicrobiales</taxon>
        <taxon>Stappiaceae</taxon>
        <taxon>Pannonibacter</taxon>
    </lineage>
</organism>
<dbReference type="Pfam" id="PF08223">
    <property type="entry name" value="PaaX_C"/>
    <property type="match status" value="1"/>
</dbReference>
<proteinExistence type="predicted"/>
<evidence type="ECO:0000313" key="4">
    <source>
        <dbReference type="Proteomes" id="UP000586722"/>
    </source>
</evidence>
<dbReference type="EMBL" id="JAABLQ010000001">
    <property type="protein sequence ID" value="NBN77963.1"/>
    <property type="molecule type" value="Genomic_DNA"/>
</dbReference>
<dbReference type="PANTHER" id="PTHR30319:SF1">
    <property type="entry name" value="TRANSCRIPTIONAL REPRESSOR PAAX"/>
    <property type="match status" value="1"/>
</dbReference>
<dbReference type="InterPro" id="IPR013225">
    <property type="entry name" value="PaaX_C"/>
</dbReference>
<evidence type="ECO:0000259" key="2">
    <source>
        <dbReference type="Pfam" id="PF08223"/>
    </source>
</evidence>
<evidence type="ECO:0000259" key="1">
    <source>
        <dbReference type="Pfam" id="PF07848"/>
    </source>
</evidence>
<dbReference type="InterPro" id="IPR011965">
    <property type="entry name" value="PaaX_trns_reg"/>
</dbReference>
<evidence type="ECO:0000313" key="3">
    <source>
        <dbReference type="EMBL" id="NBN77963.1"/>
    </source>
</evidence>
<dbReference type="Proteomes" id="UP000586722">
    <property type="component" value="Unassembled WGS sequence"/>
</dbReference>
<gene>
    <name evidence="3" type="ORF">GWI72_06735</name>
</gene>
<dbReference type="PANTHER" id="PTHR30319">
    <property type="entry name" value="PHENYLACETIC ACID REGULATOR-RELATED TRANSCRIPTIONAL REPRESSOR"/>
    <property type="match status" value="1"/>
</dbReference>
<protein>
    <submittedName>
        <fullName evidence="3">PaaX family transcriptional regulator</fullName>
    </submittedName>
</protein>